<dbReference type="Gene3D" id="1.20.1250.20">
    <property type="entry name" value="MFS general substrate transporter like domains"/>
    <property type="match status" value="1"/>
</dbReference>
<dbReference type="InterPro" id="IPR020846">
    <property type="entry name" value="MFS_dom"/>
</dbReference>
<protein>
    <submittedName>
        <fullName evidence="9">Transmembrane efflux protein</fullName>
    </submittedName>
</protein>
<dbReference type="PANTHER" id="PTHR42718">
    <property type="entry name" value="MAJOR FACILITATOR SUPERFAMILY MULTIDRUG TRANSPORTER MFSC"/>
    <property type="match status" value="1"/>
</dbReference>
<feature type="transmembrane region" description="Helical" evidence="7">
    <location>
        <begin position="224"/>
        <end position="247"/>
    </location>
</feature>
<keyword evidence="2" id="KW-0813">Transport</keyword>
<dbReference type="Gene3D" id="1.20.1720.10">
    <property type="entry name" value="Multidrug resistance protein D"/>
    <property type="match status" value="1"/>
</dbReference>
<name>A0A3G9GH36_9NEIS</name>
<evidence type="ECO:0000256" key="5">
    <source>
        <dbReference type="ARBA" id="ARBA00022989"/>
    </source>
</evidence>
<dbReference type="InterPro" id="IPR011701">
    <property type="entry name" value="MFS"/>
</dbReference>
<dbReference type="Pfam" id="PF07690">
    <property type="entry name" value="MFS_1"/>
    <property type="match status" value="1"/>
</dbReference>
<feature type="transmembrane region" description="Helical" evidence="7">
    <location>
        <begin position="436"/>
        <end position="456"/>
    </location>
</feature>
<feature type="transmembrane region" description="Helical" evidence="7">
    <location>
        <begin position="139"/>
        <end position="160"/>
    </location>
</feature>
<dbReference type="AlphaFoldDB" id="A0A3G9GH36"/>
<sequence length="478" mass="50444">MNPQNKPVNHGMVLSIIMVSYLMLVVDTSIVLTGLPRIQAALGFTPAGLSWIQNAYTLAFGGFLMLGARTGDILGRRRMFITGLAIFTLASLAIGSASSPAWMIIFRAVQGLGAAVLAPSTLALISTHFAEGRARTRALSLYAAAAGIGATVGMVLGGLLADLISWRAGFFINLPIGAALMIGSLRYINETPRQTGRFDIAGALTSTFGMCALVFGIVEAAESGWASSLTWGSMTIGLVLLMTFIRIESKARQPLLPLTLLNDAKRNAAYLARLLFLSGMVGFWFFTAQYLQGALGFTPMLAGLAFIPVTIPQMLTSLTVPVAVKRFGHRRILLTGLSVCAVGVLLQGLGAVHLSYVGGVLLPMLLVGFGQGWVLAPLTVAGVAGVAPENAGAASGILNVAHQIGATLGLAILVVVYSGGHATAYDAAGMALHTGYVLYMSALFLIIALFVSMRYIRFHPVTQSYQRNTNYKVTEQEA</sequence>
<dbReference type="Proteomes" id="UP000198290">
    <property type="component" value="Chromosome"/>
</dbReference>
<keyword evidence="5 7" id="KW-1133">Transmembrane helix</keyword>
<feature type="transmembrane region" description="Helical" evidence="7">
    <location>
        <begin position="200"/>
        <end position="218"/>
    </location>
</feature>
<evidence type="ECO:0000259" key="8">
    <source>
        <dbReference type="PROSITE" id="PS50850"/>
    </source>
</evidence>
<feature type="transmembrane region" description="Helical" evidence="7">
    <location>
        <begin position="47"/>
        <end position="67"/>
    </location>
</feature>
<keyword evidence="10" id="KW-1185">Reference proteome</keyword>
<feature type="transmembrane region" description="Helical" evidence="7">
    <location>
        <begin position="79"/>
        <end position="98"/>
    </location>
</feature>
<feature type="transmembrane region" description="Helical" evidence="7">
    <location>
        <begin position="268"/>
        <end position="287"/>
    </location>
</feature>
<dbReference type="EMBL" id="AP018823">
    <property type="protein sequence ID" value="BBF84836.1"/>
    <property type="molecule type" value="Genomic_DNA"/>
</dbReference>
<reference evidence="9 10" key="2">
    <citation type="journal article" date="2017" name="Genome Announc.">
        <title>Draft genome sequence of Aquitalea magnusonii strain H3, a plant growth-promoting bacterium of duckweed Lemna minor.</title>
        <authorList>
            <person name="Ishizawa H."/>
            <person name="Kuroda M."/>
            <person name="Ike M."/>
        </authorList>
    </citation>
    <scope>NUCLEOTIDE SEQUENCE [LARGE SCALE GENOMIC DNA]</scope>
    <source>
        <strain evidence="9 10">H3</strain>
    </source>
</reference>
<comment type="subcellular location">
    <subcellularLocation>
        <location evidence="1">Cell membrane</location>
        <topology evidence="1">Multi-pass membrane protein</topology>
    </subcellularLocation>
</comment>
<dbReference type="PANTHER" id="PTHR42718:SF46">
    <property type="entry name" value="BLR6921 PROTEIN"/>
    <property type="match status" value="1"/>
</dbReference>
<dbReference type="CDD" id="cd17321">
    <property type="entry name" value="MFS_MMR_MDR_like"/>
    <property type="match status" value="1"/>
</dbReference>
<accession>A0A3G9GH36</accession>
<keyword evidence="3" id="KW-1003">Cell membrane</keyword>
<dbReference type="SUPFAM" id="SSF103473">
    <property type="entry name" value="MFS general substrate transporter"/>
    <property type="match status" value="1"/>
</dbReference>
<keyword evidence="4 7" id="KW-0812">Transmembrane</keyword>
<proteinExistence type="predicted"/>
<keyword evidence="6 7" id="KW-0472">Membrane</keyword>
<evidence type="ECO:0000256" key="1">
    <source>
        <dbReference type="ARBA" id="ARBA00004651"/>
    </source>
</evidence>
<dbReference type="GO" id="GO:0022857">
    <property type="term" value="F:transmembrane transporter activity"/>
    <property type="evidence" value="ECO:0007669"/>
    <property type="project" value="InterPro"/>
</dbReference>
<feature type="transmembrane region" description="Helical" evidence="7">
    <location>
        <begin position="396"/>
        <end position="416"/>
    </location>
</feature>
<evidence type="ECO:0000256" key="7">
    <source>
        <dbReference type="SAM" id="Phobius"/>
    </source>
</evidence>
<evidence type="ECO:0000313" key="10">
    <source>
        <dbReference type="Proteomes" id="UP000198290"/>
    </source>
</evidence>
<dbReference type="InterPro" id="IPR036259">
    <property type="entry name" value="MFS_trans_sf"/>
</dbReference>
<reference evidence="10" key="3">
    <citation type="journal article" date="2017" name="Plant Physiol. Biochem.">
        <title>Differential oxidative and antioxidative response of duckweed Lemna minor toward plant growth promoting/inhibiting bacteria.</title>
        <authorList>
            <person name="Ishizawa H."/>
            <person name="Kuroda M."/>
            <person name="Morikawa M."/>
            <person name="Ike M."/>
        </authorList>
    </citation>
    <scope>NUCLEOTIDE SEQUENCE [LARGE SCALE GENOMIC DNA]</scope>
    <source>
        <strain evidence="10">H3</strain>
    </source>
</reference>
<evidence type="ECO:0000256" key="3">
    <source>
        <dbReference type="ARBA" id="ARBA00022475"/>
    </source>
</evidence>
<dbReference type="OrthoDB" id="9807274at2"/>
<feature type="transmembrane region" description="Helical" evidence="7">
    <location>
        <begin position="12"/>
        <end position="35"/>
    </location>
</feature>
<dbReference type="GO" id="GO:0005886">
    <property type="term" value="C:plasma membrane"/>
    <property type="evidence" value="ECO:0007669"/>
    <property type="project" value="UniProtKB-SubCell"/>
</dbReference>
<reference evidence="10" key="1">
    <citation type="journal article" date="2017" name="Biotechnol. Biofuels">
        <title>Evaluation of environmental bacterial communities as a factor affecting the growth of duckweed Lemna minor.</title>
        <authorList>
            <person name="Ishizawa H."/>
            <person name="Kuroda M."/>
            <person name="Morikawa M."/>
            <person name="Ike M."/>
        </authorList>
    </citation>
    <scope>NUCLEOTIDE SEQUENCE [LARGE SCALE GENOMIC DNA]</scope>
    <source>
        <strain evidence="10">H3</strain>
    </source>
</reference>
<feature type="transmembrane region" description="Helical" evidence="7">
    <location>
        <begin position="166"/>
        <end position="188"/>
    </location>
</feature>
<evidence type="ECO:0000313" key="9">
    <source>
        <dbReference type="EMBL" id="BBF84836.1"/>
    </source>
</evidence>
<organism evidence="9 10">
    <name type="scientific">Aquitalea magnusonii</name>
    <dbReference type="NCBI Taxonomy" id="332411"/>
    <lineage>
        <taxon>Bacteria</taxon>
        <taxon>Pseudomonadati</taxon>
        <taxon>Pseudomonadota</taxon>
        <taxon>Betaproteobacteria</taxon>
        <taxon>Neisseriales</taxon>
        <taxon>Chromobacteriaceae</taxon>
        <taxon>Aquitalea</taxon>
    </lineage>
</organism>
<evidence type="ECO:0000256" key="2">
    <source>
        <dbReference type="ARBA" id="ARBA00022448"/>
    </source>
</evidence>
<feature type="transmembrane region" description="Helical" evidence="7">
    <location>
        <begin position="332"/>
        <end position="354"/>
    </location>
</feature>
<gene>
    <name evidence="9" type="ORF">DLM_1212</name>
</gene>
<feature type="transmembrane region" description="Helical" evidence="7">
    <location>
        <begin position="104"/>
        <end position="127"/>
    </location>
</feature>
<feature type="domain" description="Major facilitator superfamily (MFS) profile" evidence="8">
    <location>
        <begin position="13"/>
        <end position="460"/>
    </location>
</feature>
<dbReference type="PROSITE" id="PS50850">
    <property type="entry name" value="MFS"/>
    <property type="match status" value="1"/>
</dbReference>
<evidence type="ECO:0000256" key="4">
    <source>
        <dbReference type="ARBA" id="ARBA00022692"/>
    </source>
</evidence>
<dbReference type="KEGG" id="amah:DLM_1212"/>
<dbReference type="RefSeq" id="WP_089085427.1">
    <property type="nucleotide sequence ID" value="NZ_AP018823.1"/>
</dbReference>
<evidence type="ECO:0000256" key="6">
    <source>
        <dbReference type="ARBA" id="ARBA00023136"/>
    </source>
</evidence>
<feature type="transmembrane region" description="Helical" evidence="7">
    <location>
        <begin position="360"/>
        <end position="384"/>
    </location>
</feature>